<feature type="non-terminal residue" evidence="1">
    <location>
        <position position="1"/>
    </location>
</feature>
<accession>A0A0F8WXN9</accession>
<reference evidence="1" key="1">
    <citation type="journal article" date="2015" name="Nature">
        <title>Complex archaea that bridge the gap between prokaryotes and eukaryotes.</title>
        <authorList>
            <person name="Spang A."/>
            <person name="Saw J.H."/>
            <person name="Jorgensen S.L."/>
            <person name="Zaremba-Niedzwiedzka K."/>
            <person name="Martijn J."/>
            <person name="Lind A.E."/>
            <person name="van Eijk R."/>
            <person name="Schleper C."/>
            <person name="Guy L."/>
            <person name="Ettema T.J."/>
        </authorList>
    </citation>
    <scope>NUCLEOTIDE SEQUENCE</scope>
</reference>
<dbReference type="AlphaFoldDB" id="A0A0F8WXN9"/>
<organism evidence="1">
    <name type="scientific">marine sediment metagenome</name>
    <dbReference type="NCBI Taxonomy" id="412755"/>
    <lineage>
        <taxon>unclassified sequences</taxon>
        <taxon>metagenomes</taxon>
        <taxon>ecological metagenomes</taxon>
    </lineage>
</organism>
<gene>
    <name evidence="1" type="ORF">LCGC14_3012510</name>
</gene>
<proteinExistence type="predicted"/>
<evidence type="ECO:0000313" key="1">
    <source>
        <dbReference type="EMBL" id="KKK61617.1"/>
    </source>
</evidence>
<name>A0A0F8WXN9_9ZZZZ</name>
<sequence>ALSMMKTIERIMKEDKPIIINIGSRQRMGMSCYSIQMANAYNKHFKEAK</sequence>
<comment type="caution">
    <text evidence="1">The sequence shown here is derived from an EMBL/GenBank/DDBJ whole genome shotgun (WGS) entry which is preliminary data.</text>
</comment>
<protein>
    <submittedName>
        <fullName evidence="1">Uncharacterized protein</fullName>
    </submittedName>
</protein>
<dbReference type="EMBL" id="LAZR01062390">
    <property type="protein sequence ID" value="KKK61617.1"/>
    <property type="molecule type" value="Genomic_DNA"/>
</dbReference>